<keyword evidence="3" id="KW-1185">Reference proteome</keyword>
<dbReference type="PANTHER" id="PTHR47020">
    <property type="entry name" value="HILLARIN"/>
    <property type="match status" value="1"/>
</dbReference>
<dbReference type="PANTHER" id="PTHR47020:SF1">
    <property type="entry name" value="HILLARIN"/>
    <property type="match status" value="1"/>
</dbReference>
<sequence>MYWQLLCRYISKDEWEKSVQILPLFFFYNLKLLNFSAQNLKVKTENCTITFQYPEEKKILFCSIILDANQKDEINASTFTENNIEKHSTNIYCGVRKTDLYTLKIYCREILFPFYVCVCILQIYFTHSFSDDVVLYQTSPRRQWGPGYDTIVAGLLLVSHQKTVIDIEDEFILIQFKLTCSLGLFFTLLDSQGNLLEKNILYWIADMMVFIKLTSPGSGSYTFNIFSSDGKKTSNSIPSCSYLLNFKTSPCERFKNFQIPNRKLGITEQGPRQRCLLLSETPILFMLQIVVFWKCILK</sequence>
<organism evidence="2 3">
    <name type="scientific">Tegillarca granosa</name>
    <name type="common">Malaysian cockle</name>
    <name type="synonym">Anadara granosa</name>
    <dbReference type="NCBI Taxonomy" id="220873"/>
    <lineage>
        <taxon>Eukaryota</taxon>
        <taxon>Metazoa</taxon>
        <taxon>Spiralia</taxon>
        <taxon>Lophotrochozoa</taxon>
        <taxon>Mollusca</taxon>
        <taxon>Bivalvia</taxon>
        <taxon>Autobranchia</taxon>
        <taxon>Pteriomorphia</taxon>
        <taxon>Arcoida</taxon>
        <taxon>Arcoidea</taxon>
        <taxon>Arcidae</taxon>
        <taxon>Tegillarca</taxon>
    </lineage>
</organism>
<proteinExistence type="predicted"/>
<feature type="domain" description="KY-like immunoglobulin-like" evidence="1">
    <location>
        <begin position="13"/>
        <end position="125"/>
    </location>
</feature>
<dbReference type="EMBL" id="JARBDR010000640">
    <property type="protein sequence ID" value="KAJ8310456.1"/>
    <property type="molecule type" value="Genomic_DNA"/>
</dbReference>
<comment type="caution">
    <text evidence="2">The sequence shown here is derived from an EMBL/GenBank/DDBJ whole genome shotgun (WGS) entry which is preliminary data.</text>
</comment>
<gene>
    <name evidence="2" type="ORF">KUTeg_012321</name>
</gene>
<dbReference type="InterPro" id="IPR053041">
    <property type="entry name" value="Transglut-like_Superfamily_Mod"/>
</dbReference>
<evidence type="ECO:0000259" key="1">
    <source>
        <dbReference type="Pfam" id="PF23265"/>
    </source>
</evidence>
<evidence type="ECO:0000313" key="3">
    <source>
        <dbReference type="Proteomes" id="UP001217089"/>
    </source>
</evidence>
<name>A0ABQ9F1L6_TEGGR</name>
<dbReference type="Pfam" id="PF23265">
    <property type="entry name" value="Ig-like_KY"/>
    <property type="match status" value="2"/>
</dbReference>
<reference evidence="2 3" key="1">
    <citation type="submission" date="2022-12" db="EMBL/GenBank/DDBJ databases">
        <title>Chromosome-level genome of Tegillarca granosa.</title>
        <authorList>
            <person name="Kim J."/>
        </authorList>
    </citation>
    <scope>NUCLEOTIDE SEQUENCE [LARGE SCALE GENOMIC DNA]</scope>
    <source>
        <strain evidence="2">Teg-2019</strain>
        <tissue evidence="2">Adductor muscle</tissue>
    </source>
</reference>
<feature type="domain" description="KY-like immunoglobulin-like" evidence="1">
    <location>
        <begin position="154"/>
        <end position="248"/>
    </location>
</feature>
<protein>
    <recommendedName>
        <fullName evidence="1">KY-like immunoglobulin-like domain-containing protein</fullName>
    </recommendedName>
</protein>
<dbReference type="InterPro" id="IPR056564">
    <property type="entry name" value="Ig-like_KY"/>
</dbReference>
<dbReference type="Proteomes" id="UP001217089">
    <property type="component" value="Unassembled WGS sequence"/>
</dbReference>
<evidence type="ECO:0000313" key="2">
    <source>
        <dbReference type="EMBL" id="KAJ8310456.1"/>
    </source>
</evidence>
<accession>A0ABQ9F1L6</accession>